<dbReference type="InterPro" id="IPR013893">
    <property type="entry name" value="RNase_P_Rpp40"/>
</dbReference>
<dbReference type="STRING" id="74557.A0A1W0AAJ7"/>
<dbReference type="GO" id="GO:0030681">
    <property type="term" value="C:multimeric ribonuclease P complex"/>
    <property type="evidence" value="ECO:0007669"/>
    <property type="project" value="TreeGrafter"/>
</dbReference>
<evidence type="ECO:0000313" key="1">
    <source>
        <dbReference type="EMBL" id="OQS07201.1"/>
    </source>
</evidence>
<dbReference type="GO" id="GO:0000447">
    <property type="term" value="P:endonucleolytic cleavage in ITS1 to separate SSU-rRNA from 5.8S rRNA and LSU-rRNA from tricistronic rRNA transcript (SSU-rRNA, 5.8S rRNA, LSU-rRNA)"/>
    <property type="evidence" value="ECO:0007669"/>
    <property type="project" value="TreeGrafter"/>
</dbReference>
<dbReference type="GO" id="GO:0001682">
    <property type="term" value="P:tRNA 5'-leader removal"/>
    <property type="evidence" value="ECO:0007669"/>
    <property type="project" value="InterPro"/>
</dbReference>
<dbReference type="OrthoDB" id="63112at2759"/>
<feature type="non-terminal residue" evidence="1">
    <location>
        <position position="1"/>
    </location>
</feature>
<name>A0A1W0AAJ7_9STRA</name>
<accession>A0A1W0AAJ7</accession>
<dbReference type="GO" id="GO:0000171">
    <property type="term" value="F:ribonuclease MRP activity"/>
    <property type="evidence" value="ECO:0007669"/>
    <property type="project" value="TreeGrafter"/>
</dbReference>
<comment type="caution">
    <text evidence="1">The sequence shown here is derived from an EMBL/GenBank/DDBJ whole genome shotgun (WGS) entry which is preliminary data.</text>
</comment>
<gene>
    <name evidence="1" type="ORF">THRCLA_00792</name>
</gene>
<dbReference type="PANTHER" id="PTHR15396">
    <property type="entry name" value="RIBONUCLEASE P PROTEIN SUBUNIT P40"/>
    <property type="match status" value="1"/>
</dbReference>
<dbReference type="Proteomes" id="UP000243217">
    <property type="component" value="Unassembled WGS sequence"/>
</dbReference>
<protein>
    <submittedName>
        <fullName evidence="1">Uncharacterized protein</fullName>
    </submittedName>
</protein>
<dbReference type="AlphaFoldDB" id="A0A1W0AAJ7"/>
<keyword evidence="2" id="KW-1185">Reference proteome</keyword>
<sequence>TPSLPLNRHVMYASTWDDAKNRVWDIVDLHPLNQQVDVFLPGMTPGSVGQLAREGSFFYSIHITPLALVQECLSHPELRYYALLKNTPEDGANSLALFPSGQLILSLDHATYIQFGIIGEKVEMPCKSGQGVHGRKYRVVIDLLAKNMQEGTEYRGRVLTCLKRFPAVDLLICAVNARGNIQTISVDGFKEEDDEGIPLRKRLEVNSKLTNFPALAMPESLEKLTQTPSSSTEWHEQQSKVQELYEWLGLVACGIVQPIEDEYVSTYVPPYNESSPHQAVNVRWRGLITEALARYAVEYAKNQVQDGLAPFAAVTVWGFPDTLASWWQKGKRRDHGYKLEGSNSYTIICLPGNAYKIIQSLGSSDTAA</sequence>
<reference evidence="1 2" key="1">
    <citation type="journal article" date="2014" name="Genome Biol. Evol.">
        <title>The secreted proteins of Achlya hypogyna and Thraustotheca clavata identify the ancestral oomycete secretome and reveal gene acquisitions by horizontal gene transfer.</title>
        <authorList>
            <person name="Misner I."/>
            <person name="Blouin N."/>
            <person name="Leonard G."/>
            <person name="Richards T.A."/>
            <person name="Lane C.E."/>
        </authorList>
    </citation>
    <scope>NUCLEOTIDE SEQUENCE [LARGE SCALE GENOMIC DNA]</scope>
    <source>
        <strain evidence="1 2">ATCC 34112</strain>
    </source>
</reference>
<dbReference type="GO" id="GO:0004526">
    <property type="term" value="F:ribonuclease P activity"/>
    <property type="evidence" value="ECO:0007669"/>
    <property type="project" value="TreeGrafter"/>
</dbReference>
<evidence type="ECO:0000313" key="2">
    <source>
        <dbReference type="Proteomes" id="UP000243217"/>
    </source>
</evidence>
<proteinExistence type="predicted"/>
<organism evidence="1 2">
    <name type="scientific">Thraustotheca clavata</name>
    <dbReference type="NCBI Taxonomy" id="74557"/>
    <lineage>
        <taxon>Eukaryota</taxon>
        <taxon>Sar</taxon>
        <taxon>Stramenopiles</taxon>
        <taxon>Oomycota</taxon>
        <taxon>Saprolegniomycetes</taxon>
        <taxon>Saprolegniales</taxon>
        <taxon>Achlyaceae</taxon>
        <taxon>Thraustotheca</taxon>
    </lineage>
</organism>
<dbReference type="Pfam" id="PF08584">
    <property type="entry name" value="Ribonuc_P_40"/>
    <property type="match status" value="1"/>
</dbReference>
<dbReference type="EMBL" id="JNBS01000266">
    <property type="protein sequence ID" value="OQS07201.1"/>
    <property type="molecule type" value="Genomic_DNA"/>
</dbReference>
<dbReference type="GO" id="GO:0000172">
    <property type="term" value="C:ribonuclease MRP complex"/>
    <property type="evidence" value="ECO:0007669"/>
    <property type="project" value="TreeGrafter"/>
</dbReference>
<dbReference type="PANTHER" id="PTHR15396:SF1">
    <property type="entry name" value="RIBONUCLEASE P PROTEIN SUBUNIT P40"/>
    <property type="match status" value="1"/>
</dbReference>